<dbReference type="GO" id="GO:0005886">
    <property type="term" value="C:plasma membrane"/>
    <property type="evidence" value="ECO:0007669"/>
    <property type="project" value="TreeGrafter"/>
</dbReference>
<feature type="transmembrane region" description="Helical" evidence="9">
    <location>
        <begin position="58"/>
        <end position="76"/>
    </location>
</feature>
<dbReference type="InterPro" id="IPR000644">
    <property type="entry name" value="CBS_dom"/>
</dbReference>
<dbReference type="AlphaFoldDB" id="A0A1M7HQ62"/>
<keyword evidence="3" id="KW-0677">Repeat</keyword>
<evidence type="ECO:0000256" key="5">
    <source>
        <dbReference type="ARBA" id="ARBA00023122"/>
    </source>
</evidence>
<dbReference type="STRING" id="388280.SAMN04488057_10114"/>
<protein>
    <submittedName>
        <fullName evidence="12">Hemolysin, contains CBS domains</fullName>
    </submittedName>
</protein>
<evidence type="ECO:0000313" key="12">
    <source>
        <dbReference type="EMBL" id="SHM30656.1"/>
    </source>
</evidence>
<evidence type="ECO:0000259" key="11">
    <source>
        <dbReference type="PROSITE" id="PS51846"/>
    </source>
</evidence>
<evidence type="ECO:0000313" key="13">
    <source>
        <dbReference type="Proteomes" id="UP000184513"/>
    </source>
</evidence>
<dbReference type="Gene3D" id="3.10.580.10">
    <property type="entry name" value="CBS-domain"/>
    <property type="match status" value="1"/>
</dbReference>
<dbReference type="PROSITE" id="PS51371">
    <property type="entry name" value="CBS"/>
    <property type="match status" value="1"/>
</dbReference>
<comment type="subcellular location">
    <subcellularLocation>
        <location evidence="1">Membrane</location>
        <topology evidence="1">Multi-pass membrane protein</topology>
    </subcellularLocation>
</comment>
<evidence type="ECO:0000256" key="8">
    <source>
        <dbReference type="PROSITE-ProRule" id="PRU01193"/>
    </source>
</evidence>
<evidence type="ECO:0000256" key="6">
    <source>
        <dbReference type="ARBA" id="ARBA00023136"/>
    </source>
</evidence>
<organism evidence="12 13">
    <name type="scientific">Cyclobacterium lianum</name>
    <dbReference type="NCBI Taxonomy" id="388280"/>
    <lineage>
        <taxon>Bacteria</taxon>
        <taxon>Pseudomonadati</taxon>
        <taxon>Bacteroidota</taxon>
        <taxon>Cytophagia</taxon>
        <taxon>Cytophagales</taxon>
        <taxon>Cyclobacteriaceae</taxon>
        <taxon>Cyclobacterium</taxon>
    </lineage>
</organism>
<dbReference type="PROSITE" id="PS51846">
    <property type="entry name" value="CNNM"/>
    <property type="match status" value="1"/>
</dbReference>
<evidence type="ECO:0000256" key="9">
    <source>
        <dbReference type="SAM" id="Phobius"/>
    </source>
</evidence>
<keyword evidence="4 8" id="KW-1133">Transmembrane helix</keyword>
<dbReference type="OrthoDB" id="9798188at2"/>
<feature type="transmembrane region" description="Helical" evidence="9">
    <location>
        <begin position="88"/>
        <end position="107"/>
    </location>
</feature>
<dbReference type="EMBL" id="FRCY01000001">
    <property type="protein sequence ID" value="SHM30656.1"/>
    <property type="molecule type" value="Genomic_DNA"/>
</dbReference>
<proteinExistence type="predicted"/>
<evidence type="ECO:0000256" key="2">
    <source>
        <dbReference type="ARBA" id="ARBA00022692"/>
    </source>
</evidence>
<evidence type="ECO:0000256" key="3">
    <source>
        <dbReference type="ARBA" id="ARBA00022737"/>
    </source>
</evidence>
<dbReference type="RefSeq" id="WP_073089808.1">
    <property type="nucleotide sequence ID" value="NZ_FRCY01000001.1"/>
</dbReference>
<reference evidence="12 13" key="1">
    <citation type="submission" date="2016-11" db="EMBL/GenBank/DDBJ databases">
        <authorList>
            <person name="Jaros S."/>
            <person name="Januszkiewicz K."/>
            <person name="Wedrychowicz H."/>
        </authorList>
    </citation>
    <scope>NUCLEOTIDE SEQUENCE [LARGE SCALE GENOMIC DNA]</scope>
    <source>
        <strain evidence="12 13">CGMCC 1.6102</strain>
    </source>
</reference>
<feature type="transmembrane region" description="Helical" evidence="9">
    <location>
        <begin position="119"/>
        <end position="138"/>
    </location>
</feature>
<keyword evidence="5 7" id="KW-0129">CBS domain</keyword>
<dbReference type="Pfam" id="PF00571">
    <property type="entry name" value="CBS"/>
    <property type="match status" value="1"/>
</dbReference>
<dbReference type="PANTHER" id="PTHR22777:SF4">
    <property type="entry name" value="UPF0053 PROTEIN SLL1254"/>
    <property type="match status" value="1"/>
</dbReference>
<feature type="domain" description="CBS" evidence="10">
    <location>
        <begin position="262"/>
        <end position="320"/>
    </location>
</feature>
<dbReference type="InterPro" id="IPR046342">
    <property type="entry name" value="CBS_dom_sf"/>
</dbReference>
<dbReference type="CDD" id="cd04590">
    <property type="entry name" value="CBS_pair_CorC_HlyC_assoc"/>
    <property type="match status" value="1"/>
</dbReference>
<dbReference type="Pfam" id="PF01595">
    <property type="entry name" value="CNNM"/>
    <property type="match status" value="1"/>
</dbReference>
<name>A0A1M7HQ62_9BACT</name>
<evidence type="ECO:0000256" key="4">
    <source>
        <dbReference type="ARBA" id="ARBA00022989"/>
    </source>
</evidence>
<dbReference type="InterPro" id="IPR002550">
    <property type="entry name" value="CNNM"/>
</dbReference>
<sequence length="352" mass="39514">MILLFFYLFLAIGVSFVCSALEAALLSITPSYIESLKQKGKSYGNTLEKLKSNVDRPLAAILSYNTIAHTVGAAGVGAQATKIFGEAYFGLISALLTLAILVFSEIFPKSLGATYWKQMAPIMGKILNFMILSIYPLVKVSEWMTRFFKDQGAKQTSREEVAALTNMATREGVLEENESKIIYNLIRFQSILVYHVMTPRTVTVALEENMGLKEFLLHPGIKKFSRIPIYEESIDQVTGYILKYDVLEKLAQDQFGYVLKDLKRNIIVVAVEDPIPEVLEKLMQAREHLAMVTDEYGGLAGIVTMEDILETLLGLEIQDETDGVKDMQELARMKWKKRAMKMGLFPPGENID</sequence>
<dbReference type="Proteomes" id="UP000184513">
    <property type="component" value="Unassembled WGS sequence"/>
</dbReference>
<keyword evidence="6 8" id="KW-0472">Membrane</keyword>
<dbReference type="SUPFAM" id="SSF54631">
    <property type="entry name" value="CBS-domain pair"/>
    <property type="match status" value="1"/>
</dbReference>
<evidence type="ECO:0000256" key="1">
    <source>
        <dbReference type="ARBA" id="ARBA00004141"/>
    </source>
</evidence>
<dbReference type="PANTHER" id="PTHR22777">
    <property type="entry name" value="HEMOLYSIN-RELATED"/>
    <property type="match status" value="1"/>
</dbReference>
<evidence type="ECO:0000256" key="7">
    <source>
        <dbReference type="PROSITE-ProRule" id="PRU00703"/>
    </source>
</evidence>
<evidence type="ECO:0000259" key="10">
    <source>
        <dbReference type="PROSITE" id="PS51371"/>
    </source>
</evidence>
<gene>
    <name evidence="12" type="ORF">SAMN04488057_10114</name>
</gene>
<dbReference type="InterPro" id="IPR044751">
    <property type="entry name" value="Ion_transp-like_CBS"/>
</dbReference>
<keyword evidence="13" id="KW-1185">Reference proteome</keyword>
<keyword evidence="2 8" id="KW-0812">Transmembrane</keyword>
<feature type="domain" description="CNNM transmembrane" evidence="11">
    <location>
        <begin position="1"/>
        <end position="178"/>
    </location>
</feature>
<accession>A0A1M7HQ62</accession>